<keyword evidence="4" id="KW-1185">Reference proteome</keyword>
<dbReference type="Pfam" id="PF01757">
    <property type="entry name" value="Acyl_transf_3"/>
    <property type="match status" value="1"/>
</dbReference>
<sequence length="397" mass="43871">MSTDHATRTAGQGGSLSAAMNGITALNQRMPMPDIARFLGIVLVYYGHIIERVMYLHDPTATMHYKLIYSFHMPFFFLLAGYVADAGKGHLPLRLFLRRQAASRLVPYLFFSALLILMSLVLPGHFVLADVTSAQGYMKGMLTTLLGFPVFNIPLWFFVSLFAVELLHYGTGRFLNTDFRLLAAAVLFYIGGYYLTLKVQFFPGANLWFVYEAPVVYAFYLAGVFLRRKGFLLRRPSVSALLGGIAACAFVVALTFTLNKGPFRFFDAVVIVLGGHGHLFWFPFTALAGSVMLLLAGSLCGNSRSLRYLGENTLIFFCLNGVFYHFFNGPFAEWFMASLPVNPVTVTAAGSGFTVLSLACCVPAVVFLRRYLPQLVGRPAQDGPLLRPLIGRNRGPA</sequence>
<dbReference type="Proteomes" id="UP000503820">
    <property type="component" value="Unassembled WGS sequence"/>
</dbReference>
<keyword evidence="1" id="KW-1133">Transmembrane helix</keyword>
<feature type="transmembrane region" description="Helical" evidence="1">
    <location>
        <begin position="308"/>
        <end position="327"/>
    </location>
</feature>
<dbReference type="PANTHER" id="PTHR37312:SF1">
    <property type="entry name" value="MEMBRANE-BOUND ACYLTRANSFERASE YKRP-RELATED"/>
    <property type="match status" value="1"/>
</dbReference>
<feature type="transmembrane region" description="Helical" evidence="1">
    <location>
        <begin position="278"/>
        <end position="296"/>
    </location>
</feature>
<name>A0A7J0BUA6_9BACT</name>
<dbReference type="AlphaFoldDB" id="A0A7J0BUA6"/>
<feature type="transmembrane region" description="Helical" evidence="1">
    <location>
        <begin position="67"/>
        <end position="84"/>
    </location>
</feature>
<dbReference type="GO" id="GO:0016747">
    <property type="term" value="F:acyltransferase activity, transferring groups other than amino-acyl groups"/>
    <property type="evidence" value="ECO:0007669"/>
    <property type="project" value="InterPro"/>
</dbReference>
<reference evidence="3 4" key="1">
    <citation type="submission" date="2020-05" db="EMBL/GenBank/DDBJ databases">
        <title>Draft genome sequence of Desulfovibrio psychrotolerans JS1T.</title>
        <authorList>
            <person name="Ueno A."/>
            <person name="Tamazawa S."/>
            <person name="Tamamura S."/>
            <person name="Murakami T."/>
            <person name="Kiyama T."/>
            <person name="Inomata H."/>
            <person name="Amano Y."/>
            <person name="Miyakawa K."/>
            <person name="Tamaki H."/>
            <person name="Naganuma T."/>
            <person name="Kaneko K."/>
        </authorList>
    </citation>
    <scope>NUCLEOTIDE SEQUENCE [LARGE SCALE GENOMIC DNA]</scope>
    <source>
        <strain evidence="3 4">JS1</strain>
    </source>
</reference>
<dbReference type="InterPro" id="IPR052734">
    <property type="entry name" value="Nod_factor_acetyltransferase"/>
</dbReference>
<dbReference type="EMBL" id="BLVP01000007">
    <property type="protein sequence ID" value="GFM36735.1"/>
    <property type="molecule type" value="Genomic_DNA"/>
</dbReference>
<feature type="transmembrane region" description="Helical" evidence="1">
    <location>
        <begin position="105"/>
        <end position="126"/>
    </location>
</feature>
<evidence type="ECO:0000313" key="4">
    <source>
        <dbReference type="Proteomes" id="UP000503820"/>
    </source>
</evidence>
<feature type="transmembrane region" description="Helical" evidence="1">
    <location>
        <begin position="179"/>
        <end position="196"/>
    </location>
</feature>
<dbReference type="InterPro" id="IPR002656">
    <property type="entry name" value="Acyl_transf_3_dom"/>
</dbReference>
<feature type="transmembrane region" description="Helical" evidence="1">
    <location>
        <begin position="347"/>
        <end position="368"/>
    </location>
</feature>
<feature type="domain" description="Acyltransferase 3" evidence="2">
    <location>
        <begin position="34"/>
        <end position="356"/>
    </location>
</feature>
<keyword evidence="3" id="KW-0808">Transferase</keyword>
<dbReference type="PANTHER" id="PTHR37312">
    <property type="entry name" value="MEMBRANE-BOUND ACYLTRANSFERASE YKRP-RELATED"/>
    <property type="match status" value="1"/>
</dbReference>
<evidence type="ECO:0000313" key="3">
    <source>
        <dbReference type="EMBL" id="GFM36735.1"/>
    </source>
</evidence>
<evidence type="ECO:0000259" key="2">
    <source>
        <dbReference type="Pfam" id="PF01757"/>
    </source>
</evidence>
<comment type="caution">
    <text evidence="3">The sequence shown here is derived from an EMBL/GenBank/DDBJ whole genome shotgun (WGS) entry which is preliminary data.</text>
</comment>
<feature type="transmembrane region" description="Helical" evidence="1">
    <location>
        <begin position="146"/>
        <end position="167"/>
    </location>
</feature>
<evidence type="ECO:0000256" key="1">
    <source>
        <dbReference type="SAM" id="Phobius"/>
    </source>
</evidence>
<feature type="transmembrane region" description="Helical" evidence="1">
    <location>
        <begin position="238"/>
        <end position="258"/>
    </location>
</feature>
<organism evidence="3 4">
    <name type="scientific">Desulfovibrio psychrotolerans</name>
    <dbReference type="NCBI Taxonomy" id="415242"/>
    <lineage>
        <taxon>Bacteria</taxon>
        <taxon>Pseudomonadati</taxon>
        <taxon>Thermodesulfobacteriota</taxon>
        <taxon>Desulfovibrionia</taxon>
        <taxon>Desulfovibrionales</taxon>
        <taxon>Desulfovibrionaceae</taxon>
        <taxon>Desulfovibrio</taxon>
    </lineage>
</organism>
<dbReference type="RefSeq" id="WP_174409393.1">
    <property type="nucleotide sequence ID" value="NZ_BLVP01000007.1"/>
</dbReference>
<keyword evidence="1" id="KW-0812">Transmembrane</keyword>
<protein>
    <submittedName>
        <fullName evidence="3">O-acetyltransferase</fullName>
    </submittedName>
</protein>
<proteinExistence type="predicted"/>
<accession>A0A7J0BUA6</accession>
<keyword evidence="1" id="KW-0472">Membrane</keyword>
<feature type="transmembrane region" description="Helical" evidence="1">
    <location>
        <begin position="35"/>
        <end position="55"/>
    </location>
</feature>
<gene>
    <name evidence="3" type="ORF">DSM19430T_14190</name>
</gene>
<feature type="transmembrane region" description="Helical" evidence="1">
    <location>
        <begin position="208"/>
        <end position="226"/>
    </location>
</feature>